<accession>E3LX84</accession>
<reference evidence="1" key="1">
    <citation type="submission" date="2007-07" db="EMBL/GenBank/DDBJ databases">
        <title>PCAP assembly of the Caenorhabditis remanei genome.</title>
        <authorList>
            <consortium name="The Caenorhabditis remanei Sequencing Consortium"/>
            <person name="Wilson R.K."/>
        </authorList>
    </citation>
    <scope>NUCLEOTIDE SEQUENCE [LARGE SCALE GENOMIC DNA]</scope>
    <source>
        <strain evidence="1">PB4641</strain>
    </source>
</reference>
<dbReference type="InParanoid" id="E3LX84"/>
<organism evidence="2">
    <name type="scientific">Caenorhabditis remanei</name>
    <name type="common">Caenorhabditis vulgaris</name>
    <dbReference type="NCBI Taxonomy" id="31234"/>
    <lineage>
        <taxon>Eukaryota</taxon>
        <taxon>Metazoa</taxon>
        <taxon>Ecdysozoa</taxon>
        <taxon>Nematoda</taxon>
        <taxon>Chromadorea</taxon>
        <taxon>Rhabditida</taxon>
        <taxon>Rhabditina</taxon>
        <taxon>Rhabditomorpha</taxon>
        <taxon>Rhabditoidea</taxon>
        <taxon>Rhabditidae</taxon>
        <taxon>Peloderinae</taxon>
        <taxon>Caenorhabditis</taxon>
    </lineage>
</organism>
<protein>
    <submittedName>
        <fullName evidence="1">Uncharacterized protein</fullName>
    </submittedName>
</protein>
<evidence type="ECO:0000313" key="1">
    <source>
        <dbReference type="EMBL" id="EFO83651.1"/>
    </source>
</evidence>
<name>E3LX84_CAERE</name>
<dbReference type="OMA" id="MYQRIAS"/>
<dbReference type="Proteomes" id="UP000008281">
    <property type="component" value="Unassembled WGS sequence"/>
</dbReference>
<dbReference type="OrthoDB" id="5871778at2759"/>
<gene>
    <name evidence="1" type="ORF">CRE_03016</name>
</gene>
<dbReference type="eggNOG" id="KOG0800">
    <property type="taxonomic scope" value="Eukaryota"/>
</dbReference>
<evidence type="ECO:0000313" key="2">
    <source>
        <dbReference type="Proteomes" id="UP000008281"/>
    </source>
</evidence>
<sequence>MIKTRDIHKKSKKELDLAVKCHADTESKEYSYVDMKVMSMEKNDKICWTTRFPDGLILKSNHALITEKLRETLNPKYFILDQDDIKWFKSHQQSLGKGGVKQYECLTSLPELLNLRPLKKLYLRGFPLACNGSDVSYCNRVFADEVIQIIPILLKRQNRRLADSDTRLQNYCEKWNCGANKGRWFNSICTSDLKEALDDFDIDKMLVTIVPDPVYHSTAQEKLRGGNHPVVTFSSDGHPIMYASQAILSLFENFVFASNFEGGCSEEYKKELLKTMKKYENWVGINENVNFEHSLILQHMFISKSELYSDFSSLEDHRELFKTERDMNAFNDHQPDDRIPMQEYIEICKEFEFSTFCTQITKILSSRTKRNNQKDEIPYWLACTFYSVAWMEKFLEPSEINLKRLLWSGFKHYVPSSWHQEIDNSMEQIFKVRKPITSSVTPDELEQMKERMYQRIASTERRYRDVEFEPSEISIVTKESFQQMLRAGKLPSGPFQICVESDDEDEESNK</sequence>
<keyword evidence="2" id="KW-1185">Reference proteome</keyword>
<dbReference type="AlphaFoldDB" id="E3LX84"/>
<dbReference type="EMBL" id="DS268417">
    <property type="protein sequence ID" value="EFO83651.1"/>
    <property type="molecule type" value="Genomic_DNA"/>
</dbReference>
<dbReference type="HOGENOM" id="CLU_534473_0_0_1"/>
<dbReference type="STRING" id="31234.E3LX84"/>
<proteinExistence type="predicted"/>